<organism evidence="2 3">
    <name type="scientific">Williamsia marianensis</name>
    <dbReference type="NCBI Taxonomy" id="85044"/>
    <lineage>
        <taxon>Bacteria</taxon>
        <taxon>Bacillati</taxon>
        <taxon>Actinomycetota</taxon>
        <taxon>Actinomycetes</taxon>
        <taxon>Mycobacteriales</taxon>
        <taxon>Nocardiaceae</taxon>
        <taxon>Williamsia</taxon>
    </lineage>
</organism>
<protein>
    <submittedName>
        <fullName evidence="2">Epimerase</fullName>
    </submittedName>
</protein>
<dbReference type="PANTHER" id="PTHR48079:SF6">
    <property type="entry name" value="NAD(P)-BINDING DOMAIN-CONTAINING PROTEIN-RELATED"/>
    <property type="match status" value="1"/>
</dbReference>
<dbReference type="InterPro" id="IPR036291">
    <property type="entry name" value="NAD(P)-bd_dom_sf"/>
</dbReference>
<dbReference type="AlphaFoldDB" id="A0A2G3PT44"/>
<dbReference type="EMBL" id="PEBD01000004">
    <property type="protein sequence ID" value="PHV68936.1"/>
    <property type="molecule type" value="Genomic_DNA"/>
</dbReference>
<evidence type="ECO:0000259" key="1">
    <source>
        <dbReference type="Pfam" id="PF01370"/>
    </source>
</evidence>
<comment type="caution">
    <text evidence="2">The sequence shown here is derived from an EMBL/GenBank/DDBJ whole genome shotgun (WGS) entry which is preliminary data.</text>
</comment>
<dbReference type="Proteomes" id="UP000225108">
    <property type="component" value="Unassembled WGS sequence"/>
</dbReference>
<feature type="domain" description="NAD-dependent epimerase/dehydratase" evidence="1">
    <location>
        <begin position="4"/>
        <end position="225"/>
    </location>
</feature>
<gene>
    <name evidence="2" type="ORF">CSW57_03185</name>
</gene>
<name>A0A2G3PT44_WILMA</name>
<evidence type="ECO:0000313" key="3">
    <source>
        <dbReference type="Proteomes" id="UP000225108"/>
    </source>
</evidence>
<dbReference type="Gene3D" id="3.40.50.720">
    <property type="entry name" value="NAD(P)-binding Rossmann-like Domain"/>
    <property type="match status" value="1"/>
</dbReference>
<sequence length="343" mass="36302">MKAAVTGAAGFVGRNLVDRLVADGHSVVAIDRHHPVDAADHGAVAWVSADILDPESITEALTGVDVVFHLVAVITLRHTDDNAWRINTEGVRTVAEAALAVGARRMVHCSSIHSYDQYTCGGVIDETSSRSDNAELPVYDRSKWAGEQELRKVIDRGLDGVICNPTAVIGPVDHTPFSRINGMLLDSARGRVPALVTGGFDLIDVRDVAAGLIAAAEHGRTGENYLLTGQMVTMLEAFQMVAREAGRRGPAFAFPMSMVKAILPVAEPICRLFKSDLMSKAALGSLEASPVVDGTKARTELGHSPRPVADTMRDFVTFMVAEGQLKVAGSKASADSGATPAAI</sequence>
<evidence type="ECO:0000313" key="2">
    <source>
        <dbReference type="EMBL" id="PHV68936.1"/>
    </source>
</evidence>
<dbReference type="Pfam" id="PF01370">
    <property type="entry name" value="Epimerase"/>
    <property type="match status" value="1"/>
</dbReference>
<accession>A0A2G3PT44</accession>
<dbReference type="InterPro" id="IPR051783">
    <property type="entry name" value="NAD(P)-dependent_oxidoreduct"/>
</dbReference>
<dbReference type="GO" id="GO:0005737">
    <property type="term" value="C:cytoplasm"/>
    <property type="evidence" value="ECO:0007669"/>
    <property type="project" value="TreeGrafter"/>
</dbReference>
<dbReference type="InterPro" id="IPR001509">
    <property type="entry name" value="Epimerase_deHydtase"/>
</dbReference>
<reference evidence="2 3" key="1">
    <citation type="submission" date="2017-10" db="EMBL/GenBank/DDBJ databases">
        <title>The draft genome sequence of Williamsia sp. BULT 1.1 isolated from the semi-arid grassland soils from South Africa.</title>
        <authorList>
            <person name="Kabwe M.H."/>
            <person name="Govender N."/>
            <person name="Mutseka Lunga P."/>
            <person name="Vikram S."/>
            <person name="Makhalanyane T.P."/>
        </authorList>
    </citation>
    <scope>NUCLEOTIDE SEQUENCE [LARGE SCALE GENOMIC DNA]</scope>
    <source>
        <strain evidence="2 3">BULT 1.1</strain>
    </source>
</reference>
<proteinExistence type="predicted"/>
<dbReference type="RefSeq" id="WP_099382008.1">
    <property type="nucleotide sequence ID" value="NZ_PEBD01000004.1"/>
</dbReference>
<dbReference type="PANTHER" id="PTHR48079">
    <property type="entry name" value="PROTEIN YEEZ"/>
    <property type="match status" value="1"/>
</dbReference>
<dbReference type="GO" id="GO:0004029">
    <property type="term" value="F:aldehyde dehydrogenase (NAD+) activity"/>
    <property type="evidence" value="ECO:0007669"/>
    <property type="project" value="TreeGrafter"/>
</dbReference>
<dbReference type="SUPFAM" id="SSF51735">
    <property type="entry name" value="NAD(P)-binding Rossmann-fold domains"/>
    <property type="match status" value="1"/>
</dbReference>